<dbReference type="InterPro" id="IPR001304">
    <property type="entry name" value="C-type_lectin-like"/>
</dbReference>
<evidence type="ECO:0000313" key="3">
    <source>
        <dbReference type="Proteomes" id="UP000046393"/>
    </source>
</evidence>
<keyword evidence="3" id="KW-1185">Reference proteome</keyword>
<keyword evidence="1" id="KW-0812">Transmembrane</keyword>
<organism evidence="3 4">
    <name type="scientific">Syphacia muris</name>
    <dbReference type="NCBI Taxonomy" id="451379"/>
    <lineage>
        <taxon>Eukaryota</taxon>
        <taxon>Metazoa</taxon>
        <taxon>Ecdysozoa</taxon>
        <taxon>Nematoda</taxon>
        <taxon>Chromadorea</taxon>
        <taxon>Rhabditida</taxon>
        <taxon>Spirurina</taxon>
        <taxon>Oxyuridomorpha</taxon>
        <taxon>Oxyuroidea</taxon>
        <taxon>Oxyuridae</taxon>
        <taxon>Syphacia</taxon>
    </lineage>
</organism>
<dbReference type="WBParaSite" id="SMUV_0001093701-mRNA-1">
    <property type="protein sequence ID" value="SMUV_0001093701-mRNA-1"/>
    <property type="gene ID" value="SMUV_0001093701"/>
</dbReference>
<protein>
    <submittedName>
        <fullName evidence="4">C-type lectin domain-containing protein</fullName>
    </submittedName>
</protein>
<feature type="domain" description="C-type lectin" evidence="2">
    <location>
        <begin position="199"/>
        <end position="288"/>
    </location>
</feature>
<evidence type="ECO:0000256" key="1">
    <source>
        <dbReference type="SAM" id="Phobius"/>
    </source>
</evidence>
<keyword evidence="1" id="KW-1133">Transmembrane helix</keyword>
<dbReference type="InterPro" id="IPR016187">
    <property type="entry name" value="CTDL_fold"/>
</dbReference>
<sequence>MEDPRIADISTHTPIIFVDSTGGVYCYYYAKEPMRIKDGNGYCESAYGGRMLSIADKDEYLRSLKLGFRPAGTALIFDEGLAVDPILEVDRSGEKGEQIETLLDELDIFDDGGDICLAFTKDTLQQVPCDDKLFFIVCVVEDTTLMKEKKRLVHAYLSGLLPQSPRVANVDGVIRTAIVYNQLTDKNFYYIFLQYTVLQMSYAEAEQICDEVFGSKLLVVNSLEEDAFIRDIIPWGRYKILTAMKKNSSIFEGKDKYALYCSNFNNLQANNQCIYIYADYYNDAYFCDMCQQYASIHLICKHEMTADTYFDIINDTKTQEEAAATYEIINGECKRYENFHNNIEPVMVSVSNGNKFYCLYDFLLDERKAVNITEAEKFCAEVTNGHLLSIVDENELYLINTILFPINQIYYENQVFGRILGFQLTNSTAKFFDGQTAEFILESLASSPLYKSDVDNCVYTTRQNMEDSIWPANCKRKQMSISCKAPVKDPFFYDNIDQVVEKTPNTKVWVIIIIFCLAGVSGIGCAVCYIERQYRSRPKANYRRSKHIFDKSDDSQKHMYDITELTEKIKQKTSAPKKIIDLSRIQAGSSFVQQLMLKDNKEPIYSVPVDRKIATNELFSSRSDIAESIQKAIDKRKAIEKKKADANDTEVETSLKHSKSMIYGELQYADHDMVSPRSLVLSSYASCENMLYADKIVMGSENNDDSSSSKNE</sequence>
<accession>A0A0N5B0Y5</accession>
<keyword evidence="1" id="KW-0472">Membrane</keyword>
<dbReference type="Gene3D" id="3.10.100.10">
    <property type="entry name" value="Mannose-Binding Protein A, subunit A"/>
    <property type="match status" value="2"/>
</dbReference>
<dbReference type="InterPro" id="IPR016186">
    <property type="entry name" value="C-type_lectin-like/link_sf"/>
</dbReference>
<dbReference type="Pfam" id="PF00059">
    <property type="entry name" value="Lectin_C"/>
    <property type="match status" value="1"/>
</dbReference>
<proteinExistence type="predicted"/>
<reference evidence="4" key="1">
    <citation type="submission" date="2017-02" db="UniProtKB">
        <authorList>
            <consortium name="WormBaseParasite"/>
        </authorList>
    </citation>
    <scope>IDENTIFICATION</scope>
</reference>
<dbReference type="CDD" id="cd00037">
    <property type="entry name" value="CLECT"/>
    <property type="match status" value="2"/>
</dbReference>
<name>A0A0N5B0Y5_9BILA</name>
<evidence type="ECO:0000313" key="4">
    <source>
        <dbReference type="WBParaSite" id="SMUV_0001093701-mRNA-1"/>
    </source>
</evidence>
<feature type="transmembrane region" description="Helical" evidence="1">
    <location>
        <begin position="508"/>
        <end position="530"/>
    </location>
</feature>
<dbReference type="SUPFAM" id="SSF56436">
    <property type="entry name" value="C-type lectin-like"/>
    <property type="match status" value="2"/>
</dbReference>
<dbReference type="Proteomes" id="UP000046393">
    <property type="component" value="Unplaced"/>
</dbReference>
<dbReference type="AlphaFoldDB" id="A0A0N5B0Y5"/>
<evidence type="ECO:0000259" key="2">
    <source>
        <dbReference type="Pfam" id="PF00059"/>
    </source>
</evidence>